<feature type="compositionally biased region" description="Low complexity" evidence="1">
    <location>
        <begin position="150"/>
        <end position="190"/>
    </location>
</feature>
<feature type="signal peptide" evidence="2">
    <location>
        <begin position="1"/>
        <end position="22"/>
    </location>
</feature>
<keyword evidence="4" id="KW-1185">Reference proteome</keyword>
<feature type="compositionally biased region" description="Low complexity" evidence="1">
    <location>
        <begin position="107"/>
        <end position="116"/>
    </location>
</feature>
<evidence type="ECO:0000313" key="4">
    <source>
        <dbReference type="Proteomes" id="UP001497392"/>
    </source>
</evidence>
<dbReference type="EMBL" id="CAXHTA020000018">
    <property type="protein sequence ID" value="CAL5228499.1"/>
    <property type="molecule type" value="Genomic_DNA"/>
</dbReference>
<evidence type="ECO:0000256" key="1">
    <source>
        <dbReference type="SAM" id="MobiDB-lite"/>
    </source>
</evidence>
<feature type="compositionally biased region" description="Polar residues" evidence="1">
    <location>
        <begin position="117"/>
        <end position="149"/>
    </location>
</feature>
<organism evidence="3 4">
    <name type="scientific">Coccomyxa viridis</name>
    <dbReference type="NCBI Taxonomy" id="1274662"/>
    <lineage>
        <taxon>Eukaryota</taxon>
        <taxon>Viridiplantae</taxon>
        <taxon>Chlorophyta</taxon>
        <taxon>core chlorophytes</taxon>
        <taxon>Trebouxiophyceae</taxon>
        <taxon>Trebouxiophyceae incertae sedis</taxon>
        <taxon>Coccomyxaceae</taxon>
        <taxon>Coccomyxa</taxon>
    </lineage>
</organism>
<evidence type="ECO:0000313" key="3">
    <source>
        <dbReference type="EMBL" id="CAL5228499.1"/>
    </source>
</evidence>
<accession>A0ABP1G8J4</accession>
<proteinExistence type="predicted"/>
<dbReference type="Proteomes" id="UP001497392">
    <property type="component" value="Unassembled WGS sequence"/>
</dbReference>
<gene>
    <name evidence="3" type="primary">g11647</name>
    <name evidence="3" type="ORF">VP750_LOCUS10405</name>
</gene>
<feature type="chain" id="PRO_5046452618" evidence="2">
    <location>
        <begin position="23"/>
        <end position="309"/>
    </location>
</feature>
<sequence>MGHAGAIKCLVLLLLCLHQSAGQNPSDIAALVRYDVQRLATDVHVALGLERPATPPMPLLPPPVVPVTTQAPITTSALPTTTVFPMSSTSVPITTDWPATSLPPPSTSTAAAPTSTMQPPVSTTTMAQSTSLAPPSSSIAQPNTTQAPMTTKAAPTTSVATPSTTMAPTTTSGVTTSSAPTTTVQTTAAPGTCTNPTNLTFSGTGGQLVGLQGPFNFSGWTYDAGLSSPPTYPQAILNQASSTQVIGVTASDGVLICHIAASGTNAVTNATFYGHTMVDTISISIVTTGQPFTYTTELWEISYVTLGVT</sequence>
<protein>
    <submittedName>
        <fullName evidence="3">G11647 protein</fullName>
    </submittedName>
</protein>
<evidence type="ECO:0000256" key="2">
    <source>
        <dbReference type="SAM" id="SignalP"/>
    </source>
</evidence>
<keyword evidence="2" id="KW-0732">Signal</keyword>
<feature type="region of interest" description="Disordered" evidence="1">
    <location>
        <begin position="97"/>
        <end position="190"/>
    </location>
</feature>
<comment type="caution">
    <text evidence="3">The sequence shown here is derived from an EMBL/GenBank/DDBJ whole genome shotgun (WGS) entry which is preliminary data.</text>
</comment>
<reference evidence="3 4" key="1">
    <citation type="submission" date="2024-06" db="EMBL/GenBank/DDBJ databases">
        <authorList>
            <person name="Kraege A."/>
            <person name="Thomma B."/>
        </authorList>
    </citation>
    <scope>NUCLEOTIDE SEQUENCE [LARGE SCALE GENOMIC DNA]</scope>
</reference>
<name>A0ABP1G8J4_9CHLO</name>